<name>A0A0A5G5S1_9BACI</name>
<dbReference type="OrthoDB" id="2704343at2"/>
<comment type="caution">
    <text evidence="3">The sequence shown here is derived from an EMBL/GenBank/DDBJ whole genome shotgun (WGS) entry which is preliminary data.</text>
</comment>
<accession>A0A0A5G5S1</accession>
<keyword evidence="4" id="KW-1185">Reference proteome</keyword>
<dbReference type="Gene3D" id="3.10.450.40">
    <property type="match status" value="1"/>
</dbReference>
<feature type="compositionally biased region" description="Acidic residues" evidence="1">
    <location>
        <begin position="297"/>
        <end position="331"/>
    </location>
</feature>
<evidence type="ECO:0000256" key="1">
    <source>
        <dbReference type="SAM" id="MobiDB-lite"/>
    </source>
</evidence>
<feature type="region of interest" description="Disordered" evidence="1">
    <location>
        <begin position="221"/>
        <end position="331"/>
    </location>
</feature>
<organism evidence="3 4">
    <name type="scientific">Pontibacillus litoralis JSM 072002</name>
    <dbReference type="NCBI Taxonomy" id="1385512"/>
    <lineage>
        <taxon>Bacteria</taxon>
        <taxon>Bacillati</taxon>
        <taxon>Bacillota</taxon>
        <taxon>Bacilli</taxon>
        <taxon>Bacillales</taxon>
        <taxon>Bacillaceae</taxon>
        <taxon>Pontibacillus</taxon>
    </lineage>
</organism>
<evidence type="ECO:0000259" key="2">
    <source>
        <dbReference type="Pfam" id="PF03413"/>
    </source>
</evidence>
<evidence type="ECO:0000313" key="3">
    <source>
        <dbReference type="EMBL" id="KGX87404.1"/>
    </source>
</evidence>
<dbReference type="RefSeq" id="WP_036833546.1">
    <property type="nucleotide sequence ID" value="NZ_AVPG01000007.1"/>
</dbReference>
<dbReference type="STRING" id="1385512.N784_15825"/>
<dbReference type="EMBL" id="AVPG01000007">
    <property type="protein sequence ID" value="KGX87404.1"/>
    <property type="molecule type" value="Genomic_DNA"/>
</dbReference>
<proteinExistence type="predicted"/>
<feature type="domain" description="PepSY" evidence="2">
    <location>
        <begin position="164"/>
        <end position="217"/>
    </location>
</feature>
<sequence length="331" mass="37662">MKWKIALVLFIITGLSYSMFVLVFQDDRQLMSPNDAKVFAAELYGGEVVDLTDDQHHYFITVENEKGVYHFKLDKESEKVSNVELVQKKDFASQLATYTEVKAAIEEEVNGKVKKMEQVKTDGKIIVEATVDIKGKQHVIAYDMDKQQVLSNKLFKDEANALVMTKKEAQQIAKEEVNGQIIDTSIVDNKNGQNYKVTIENELEVTSVYVQGNTGEVSYISMRSKQPIKEEEEDDDDEIDDEREDERIETNTQPYQADQSTSKQKSGSTKKEKNNAQTNQEQPINKPVPNEKPANTDTEEDDDDDDDDDENDAEEEDDDDADDDDDNDDDD</sequence>
<gene>
    <name evidence="3" type="ORF">N784_15825</name>
</gene>
<dbReference type="Pfam" id="PF03413">
    <property type="entry name" value="PepSY"/>
    <property type="match status" value="1"/>
</dbReference>
<evidence type="ECO:0000313" key="4">
    <source>
        <dbReference type="Proteomes" id="UP000030401"/>
    </source>
</evidence>
<dbReference type="InterPro" id="IPR025711">
    <property type="entry name" value="PepSY"/>
</dbReference>
<feature type="compositionally biased region" description="Acidic residues" evidence="1">
    <location>
        <begin position="230"/>
        <end position="244"/>
    </location>
</feature>
<dbReference type="Proteomes" id="UP000030401">
    <property type="component" value="Unassembled WGS sequence"/>
</dbReference>
<dbReference type="AlphaFoldDB" id="A0A0A5G5S1"/>
<protein>
    <recommendedName>
        <fullName evidence="2">PepSY domain-containing protein</fullName>
    </recommendedName>
</protein>
<reference evidence="3 4" key="1">
    <citation type="submission" date="2013-08" db="EMBL/GenBank/DDBJ databases">
        <authorList>
            <person name="Huang J."/>
            <person name="Wang G."/>
        </authorList>
    </citation>
    <scope>NUCLEOTIDE SEQUENCE [LARGE SCALE GENOMIC DNA]</scope>
    <source>
        <strain evidence="3 4">JSM 072002</strain>
    </source>
</reference>